<proteinExistence type="predicted"/>
<dbReference type="InterPro" id="IPR003812">
    <property type="entry name" value="Fido"/>
</dbReference>
<dbReference type="Proteomes" id="UP000772812">
    <property type="component" value="Unassembled WGS sequence"/>
</dbReference>
<keyword evidence="3" id="KW-1185">Reference proteome</keyword>
<reference evidence="2 3" key="1">
    <citation type="journal article" date="2021" name="Syst. Appl. Microbiol.">
        <title>Persephonella atlantica sp. nov.: How to adapt to physico-chemical gradients in high temperature hydrothermal habitats.</title>
        <authorList>
            <person name="Francois D.X."/>
            <person name="Godfroy A."/>
            <person name="Mathien C."/>
            <person name="Aube J."/>
            <person name="Cathalot C."/>
            <person name="Lesongeur F."/>
            <person name="L'Haridon S."/>
            <person name="Philippon X."/>
            <person name="Roussel E.G."/>
        </authorList>
    </citation>
    <scope>NUCLEOTIDE SEQUENCE [LARGE SCALE GENOMIC DNA]</scope>
    <source>
        <strain evidence="2 3">MO1340</strain>
    </source>
</reference>
<dbReference type="SUPFAM" id="SSF140931">
    <property type="entry name" value="Fic-like"/>
    <property type="match status" value="1"/>
</dbReference>
<evidence type="ECO:0000313" key="2">
    <source>
        <dbReference type="EMBL" id="MBK3332257.1"/>
    </source>
</evidence>
<dbReference type="EMBL" id="JAACYA010000001">
    <property type="protein sequence ID" value="MBK3332257.1"/>
    <property type="molecule type" value="Genomic_DNA"/>
</dbReference>
<evidence type="ECO:0000259" key="1">
    <source>
        <dbReference type="PROSITE" id="PS51459"/>
    </source>
</evidence>
<dbReference type="PROSITE" id="PS51459">
    <property type="entry name" value="FIDO"/>
    <property type="match status" value="1"/>
</dbReference>
<organism evidence="2 3">
    <name type="scientific">Persephonella atlantica</name>
    <dbReference type="NCBI Taxonomy" id="2699429"/>
    <lineage>
        <taxon>Bacteria</taxon>
        <taxon>Pseudomonadati</taxon>
        <taxon>Aquificota</taxon>
        <taxon>Aquificia</taxon>
        <taxon>Aquificales</taxon>
        <taxon>Hydrogenothermaceae</taxon>
        <taxon>Persephonella</taxon>
    </lineage>
</organism>
<gene>
    <name evidence="2" type="ORF">GWK41_04150</name>
</gene>
<dbReference type="InterPro" id="IPR036597">
    <property type="entry name" value="Fido-like_dom_sf"/>
</dbReference>
<protein>
    <submittedName>
        <fullName evidence="2">Fic family protein</fullName>
    </submittedName>
</protein>
<name>A0ABS1GH64_9AQUI</name>
<dbReference type="PANTHER" id="PTHR13504">
    <property type="entry name" value="FIDO DOMAIN-CONTAINING PROTEIN DDB_G0283145"/>
    <property type="match status" value="1"/>
</dbReference>
<dbReference type="Gene3D" id="1.10.3290.10">
    <property type="entry name" value="Fido-like domain"/>
    <property type="match status" value="1"/>
</dbReference>
<dbReference type="Pfam" id="PF02661">
    <property type="entry name" value="Fic"/>
    <property type="match status" value="1"/>
</dbReference>
<evidence type="ECO:0000313" key="3">
    <source>
        <dbReference type="Proteomes" id="UP000772812"/>
    </source>
</evidence>
<feature type="domain" description="Fido" evidence="1">
    <location>
        <begin position="95"/>
        <end position="224"/>
    </location>
</feature>
<sequence>MDEKLIVERKKLLDRLGGVPEPVIENKEWLYLLEEETRNSILIEGYFVDEEELEQALAGNKPVSKSQEEAVKYFKTAKFVYGLAYENYKSNQFLFGIPLIRQINKELGFNGEFRKEKIKIAGAKFEPPESYIEEWIRIYIDYVQNLSENFFDRICVSHAFFEEIHPFTDGNGRTGRIILNYILISNGYPLVIIKGSDKKKQIYYKGLEELDSQLSDLFIKYKDVPPDRQKVYRKLKEAKSNILKRLILEALRESLDRLIIAKYKEKGIKLEPVSKLLKDLGYSPESTRQLIKRGKIIAVKIKKTWYSTEDLIKLFLVSH</sequence>
<comment type="caution">
    <text evidence="2">The sequence shown here is derived from an EMBL/GenBank/DDBJ whole genome shotgun (WGS) entry which is preliminary data.</text>
</comment>
<accession>A0ABS1GH64</accession>
<dbReference type="PANTHER" id="PTHR13504:SF38">
    <property type="entry name" value="FIDO DOMAIN-CONTAINING PROTEIN"/>
    <property type="match status" value="1"/>
</dbReference>
<dbReference type="RefSeq" id="WP_200673639.1">
    <property type="nucleotide sequence ID" value="NZ_JAACYA010000001.1"/>
</dbReference>
<dbReference type="InterPro" id="IPR040198">
    <property type="entry name" value="Fido_containing"/>
</dbReference>